<evidence type="ECO:0000256" key="4">
    <source>
        <dbReference type="HAMAP-Rule" id="MF_01366"/>
    </source>
</evidence>
<gene>
    <name evidence="4" type="primary">rplM</name>
    <name evidence="5" type="ORF">UT18_C0009G0036</name>
</gene>
<dbReference type="Gene3D" id="3.90.1180.10">
    <property type="entry name" value="Ribosomal protein L13"/>
    <property type="match status" value="1"/>
</dbReference>
<keyword evidence="3 4" id="KW-0687">Ribonucleoprotein</keyword>
<dbReference type="GO" id="GO:0006412">
    <property type="term" value="P:translation"/>
    <property type="evidence" value="ECO:0007669"/>
    <property type="project" value="UniProtKB-UniRule"/>
</dbReference>
<dbReference type="Pfam" id="PF00572">
    <property type="entry name" value="Ribosomal_L13"/>
    <property type="match status" value="1"/>
</dbReference>
<dbReference type="SUPFAM" id="SSF52161">
    <property type="entry name" value="Ribosomal protein L13"/>
    <property type="match status" value="1"/>
</dbReference>
<name>A0A0G0M2U2_UNCC2</name>
<evidence type="ECO:0000313" key="6">
    <source>
        <dbReference type="Proteomes" id="UP000034207"/>
    </source>
</evidence>
<dbReference type="HAMAP" id="MF_01366">
    <property type="entry name" value="Ribosomal_uL13"/>
    <property type="match status" value="1"/>
</dbReference>
<dbReference type="GO" id="GO:0017148">
    <property type="term" value="P:negative regulation of translation"/>
    <property type="evidence" value="ECO:0007669"/>
    <property type="project" value="TreeGrafter"/>
</dbReference>
<organism evidence="5 6">
    <name type="scientific">candidate division CPR2 bacterium GW2011_GWC2_39_10</name>
    <dbReference type="NCBI Taxonomy" id="1618345"/>
    <lineage>
        <taxon>Bacteria</taxon>
        <taxon>Bacteria division CPR2</taxon>
    </lineage>
</organism>
<reference evidence="5 6" key="1">
    <citation type="journal article" date="2015" name="Nature">
        <title>rRNA introns, odd ribosomes, and small enigmatic genomes across a large radiation of phyla.</title>
        <authorList>
            <person name="Brown C.T."/>
            <person name="Hug L.A."/>
            <person name="Thomas B.C."/>
            <person name="Sharon I."/>
            <person name="Castelle C.J."/>
            <person name="Singh A."/>
            <person name="Wilkins M.J."/>
            <person name="Williams K.H."/>
            <person name="Banfield J.F."/>
        </authorList>
    </citation>
    <scope>NUCLEOTIDE SEQUENCE [LARGE SCALE GENOMIC DNA]</scope>
</reference>
<dbReference type="GO" id="GO:0003735">
    <property type="term" value="F:structural constituent of ribosome"/>
    <property type="evidence" value="ECO:0007669"/>
    <property type="project" value="InterPro"/>
</dbReference>
<evidence type="ECO:0000256" key="2">
    <source>
        <dbReference type="ARBA" id="ARBA00022980"/>
    </source>
</evidence>
<protein>
    <recommendedName>
        <fullName evidence="4">Large ribosomal subunit protein uL13</fullName>
    </recommendedName>
</protein>
<keyword evidence="2 4" id="KW-0689">Ribosomal protein</keyword>
<dbReference type="EMBL" id="LBVV01000009">
    <property type="protein sequence ID" value="KKQ94625.1"/>
    <property type="molecule type" value="Genomic_DNA"/>
</dbReference>
<dbReference type="GO" id="GO:0022625">
    <property type="term" value="C:cytosolic large ribosomal subunit"/>
    <property type="evidence" value="ECO:0007669"/>
    <property type="project" value="TreeGrafter"/>
</dbReference>
<dbReference type="NCBIfam" id="TIGR01066">
    <property type="entry name" value="rplM_bact"/>
    <property type="match status" value="1"/>
</dbReference>
<dbReference type="InterPro" id="IPR036899">
    <property type="entry name" value="Ribosomal_uL13_sf"/>
</dbReference>
<dbReference type="PATRIC" id="fig|1618345.3.peg.575"/>
<proteinExistence type="inferred from homology"/>
<accession>A0A0G0M2U2</accession>
<dbReference type="CDD" id="cd00392">
    <property type="entry name" value="Ribosomal_L13"/>
    <property type="match status" value="1"/>
</dbReference>
<evidence type="ECO:0000313" key="5">
    <source>
        <dbReference type="EMBL" id="KKQ94625.1"/>
    </source>
</evidence>
<dbReference type="InterPro" id="IPR005822">
    <property type="entry name" value="Ribosomal_uL13"/>
</dbReference>
<comment type="function">
    <text evidence="4">This protein is one of the early assembly proteins of the 50S ribosomal subunit, although it is not seen to bind rRNA by itself. It is important during the early stages of 50S assembly.</text>
</comment>
<dbReference type="PIRSF" id="PIRSF002181">
    <property type="entry name" value="Ribosomal_L13"/>
    <property type="match status" value="1"/>
</dbReference>
<sequence length="141" mass="16219">MKTYVTKPAEIVRKWYLIDGNDVVLGRLSTNVADLLRGKRKAHFSPSVDCGDFVVVINASQIKTTGNKEEKKKYYRHSWYPGGLKEATLREVKAKDDRIPLFLAVKGMLPKNKLQNEMLKRLKIYSGSDHPHTQQLEEYKV</sequence>
<comment type="similarity">
    <text evidence="1 4">Belongs to the universal ribosomal protein uL13 family.</text>
</comment>
<comment type="caution">
    <text evidence="5">The sequence shown here is derived from an EMBL/GenBank/DDBJ whole genome shotgun (WGS) entry which is preliminary data.</text>
</comment>
<evidence type="ECO:0000256" key="3">
    <source>
        <dbReference type="ARBA" id="ARBA00023274"/>
    </source>
</evidence>
<dbReference type="AlphaFoldDB" id="A0A0G0M2U2"/>
<dbReference type="PANTHER" id="PTHR11545:SF2">
    <property type="entry name" value="LARGE RIBOSOMAL SUBUNIT PROTEIN UL13M"/>
    <property type="match status" value="1"/>
</dbReference>
<comment type="subunit">
    <text evidence="4">Part of the 50S ribosomal subunit.</text>
</comment>
<dbReference type="GO" id="GO:0003729">
    <property type="term" value="F:mRNA binding"/>
    <property type="evidence" value="ECO:0007669"/>
    <property type="project" value="TreeGrafter"/>
</dbReference>
<evidence type="ECO:0000256" key="1">
    <source>
        <dbReference type="ARBA" id="ARBA00006227"/>
    </source>
</evidence>
<dbReference type="PANTHER" id="PTHR11545">
    <property type="entry name" value="RIBOSOMAL PROTEIN L13"/>
    <property type="match status" value="1"/>
</dbReference>
<dbReference type="STRING" id="1618345.UT18_C0009G0036"/>
<dbReference type="Proteomes" id="UP000034207">
    <property type="component" value="Unassembled WGS sequence"/>
</dbReference>
<dbReference type="InterPro" id="IPR005823">
    <property type="entry name" value="Ribosomal_uL13_bac-type"/>
</dbReference>